<comment type="caution">
    <text evidence="12">The sequence shown here is derived from an EMBL/GenBank/DDBJ whole genome shotgun (WGS) entry which is preliminary data.</text>
</comment>
<dbReference type="Proteomes" id="UP000469452">
    <property type="component" value="Unassembled WGS sequence"/>
</dbReference>
<evidence type="ECO:0000256" key="5">
    <source>
        <dbReference type="ARBA" id="ARBA00022777"/>
    </source>
</evidence>
<feature type="non-terminal residue" evidence="12">
    <location>
        <position position="202"/>
    </location>
</feature>
<dbReference type="GO" id="GO:0005524">
    <property type="term" value="F:ATP binding"/>
    <property type="evidence" value="ECO:0007669"/>
    <property type="project" value="UniProtKB-KW"/>
</dbReference>
<dbReference type="EC" id="2.7.11.22" evidence="1"/>
<reference evidence="12 13" key="1">
    <citation type="submission" date="2019-06" db="EMBL/GenBank/DDBJ databases">
        <title>Genomics analysis of Aphanomyces spp. identifies a new class of oomycete effector associated with host adaptation.</title>
        <authorList>
            <person name="Gaulin E."/>
        </authorList>
    </citation>
    <scope>NUCLEOTIDE SEQUENCE [LARGE SCALE GENOMIC DNA]</scope>
    <source>
        <strain evidence="12 13">E</strain>
    </source>
</reference>
<dbReference type="InterPro" id="IPR050108">
    <property type="entry name" value="CDK"/>
</dbReference>
<sequence length="202" mass="22981">MVLRLYDDWTCHTGEGVPYYMLRELAVLQGIKHPHIASLEMISLAKDELHVFFPYVDKTLHEVINPTSDPSGGRVLPEPQVRPTPLGFSLVYDAELRISDFALVRATGIPRRTYTMEVVTLWYRPPEILMGVRSYSPAVDIWSIGCIFAEMAQGKPLFTGISEIDQLFQIFSKLATPTAATWPAFTTLPNYRFEFPNWTSRP</sequence>
<accession>A0A6A5AH31</accession>
<dbReference type="SMART" id="SM00220">
    <property type="entry name" value="S_TKc"/>
    <property type="match status" value="1"/>
</dbReference>
<dbReference type="Gene3D" id="1.10.510.10">
    <property type="entry name" value="Transferase(Phosphotransferase) domain 1"/>
    <property type="match status" value="1"/>
</dbReference>
<evidence type="ECO:0000256" key="3">
    <source>
        <dbReference type="ARBA" id="ARBA00022679"/>
    </source>
</evidence>
<evidence type="ECO:0000256" key="9">
    <source>
        <dbReference type="ARBA" id="ARBA00041902"/>
    </source>
</evidence>
<evidence type="ECO:0000256" key="1">
    <source>
        <dbReference type="ARBA" id="ARBA00012425"/>
    </source>
</evidence>
<dbReference type="AlphaFoldDB" id="A0A6A5AH31"/>
<dbReference type="GO" id="GO:0010389">
    <property type="term" value="P:regulation of G2/M transition of mitotic cell cycle"/>
    <property type="evidence" value="ECO:0007669"/>
    <property type="project" value="TreeGrafter"/>
</dbReference>
<feature type="domain" description="Protein kinase" evidence="11">
    <location>
        <begin position="1"/>
        <end position="202"/>
    </location>
</feature>
<evidence type="ECO:0000256" key="6">
    <source>
        <dbReference type="ARBA" id="ARBA00022840"/>
    </source>
</evidence>
<dbReference type="GO" id="GO:0004693">
    <property type="term" value="F:cyclin-dependent protein serine/threonine kinase activity"/>
    <property type="evidence" value="ECO:0007669"/>
    <property type="project" value="UniProtKB-EC"/>
</dbReference>
<dbReference type="GO" id="GO:0000082">
    <property type="term" value="P:G1/S transition of mitotic cell cycle"/>
    <property type="evidence" value="ECO:0007669"/>
    <property type="project" value="TreeGrafter"/>
</dbReference>
<dbReference type="InterPro" id="IPR011009">
    <property type="entry name" value="Kinase-like_dom_sf"/>
</dbReference>
<evidence type="ECO:0000256" key="10">
    <source>
        <dbReference type="ARBA" id="ARBA00042858"/>
    </source>
</evidence>
<evidence type="ECO:0000256" key="7">
    <source>
        <dbReference type="ARBA" id="ARBA00038543"/>
    </source>
</evidence>
<keyword evidence="3" id="KW-0808">Transferase</keyword>
<dbReference type="GO" id="GO:0005634">
    <property type="term" value="C:nucleus"/>
    <property type="evidence" value="ECO:0007669"/>
    <property type="project" value="TreeGrafter"/>
</dbReference>
<dbReference type="PROSITE" id="PS50011">
    <property type="entry name" value="PROTEIN_KINASE_DOM"/>
    <property type="match status" value="1"/>
</dbReference>
<comment type="subunit">
    <text evidence="7">May form a complex composed of at least the catalytic subunit CRK2 and a cyclin.</text>
</comment>
<dbReference type="SUPFAM" id="SSF56112">
    <property type="entry name" value="Protein kinase-like (PK-like)"/>
    <property type="match status" value="1"/>
</dbReference>
<dbReference type="GO" id="GO:0005737">
    <property type="term" value="C:cytoplasm"/>
    <property type="evidence" value="ECO:0007669"/>
    <property type="project" value="TreeGrafter"/>
</dbReference>
<dbReference type="GO" id="GO:0010468">
    <property type="term" value="P:regulation of gene expression"/>
    <property type="evidence" value="ECO:0007669"/>
    <property type="project" value="TreeGrafter"/>
</dbReference>
<evidence type="ECO:0000256" key="2">
    <source>
        <dbReference type="ARBA" id="ARBA00022527"/>
    </source>
</evidence>
<name>A0A6A5AH31_APHAT</name>
<dbReference type="PANTHER" id="PTHR24056:SF254">
    <property type="entry name" value="CYCLIN-DEPENDENT KINASE 2"/>
    <property type="match status" value="1"/>
</dbReference>
<dbReference type="InterPro" id="IPR000719">
    <property type="entry name" value="Prot_kinase_dom"/>
</dbReference>
<gene>
    <name evidence="12" type="ORF">AaE_004924</name>
</gene>
<evidence type="ECO:0000313" key="13">
    <source>
        <dbReference type="Proteomes" id="UP000469452"/>
    </source>
</evidence>
<dbReference type="PANTHER" id="PTHR24056">
    <property type="entry name" value="CELL DIVISION PROTEIN KINASE"/>
    <property type="match status" value="1"/>
</dbReference>
<dbReference type="GO" id="GO:0007165">
    <property type="term" value="P:signal transduction"/>
    <property type="evidence" value="ECO:0007669"/>
    <property type="project" value="TreeGrafter"/>
</dbReference>
<protein>
    <recommendedName>
        <fullName evidence="8">Cyclin-dependent kinase 2 homolog</fullName>
        <ecNumber evidence="1">2.7.11.22</ecNumber>
    </recommendedName>
    <alternativeName>
        <fullName evidence="9">Cell division control protein 2 homolog</fullName>
    </alternativeName>
    <alternativeName>
        <fullName evidence="10">cdc2-related kinase 2</fullName>
    </alternativeName>
</protein>
<dbReference type="Pfam" id="PF00069">
    <property type="entry name" value="Pkinase"/>
    <property type="match status" value="1"/>
</dbReference>
<dbReference type="GO" id="GO:0030332">
    <property type="term" value="F:cyclin binding"/>
    <property type="evidence" value="ECO:0007669"/>
    <property type="project" value="TreeGrafter"/>
</dbReference>
<proteinExistence type="predicted"/>
<evidence type="ECO:0000256" key="8">
    <source>
        <dbReference type="ARBA" id="ARBA00039612"/>
    </source>
</evidence>
<keyword evidence="6" id="KW-0067">ATP-binding</keyword>
<organism evidence="12 13">
    <name type="scientific">Aphanomyces astaci</name>
    <name type="common">Crayfish plague agent</name>
    <dbReference type="NCBI Taxonomy" id="112090"/>
    <lineage>
        <taxon>Eukaryota</taxon>
        <taxon>Sar</taxon>
        <taxon>Stramenopiles</taxon>
        <taxon>Oomycota</taxon>
        <taxon>Saprolegniomycetes</taxon>
        <taxon>Saprolegniales</taxon>
        <taxon>Verrucalvaceae</taxon>
        <taxon>Aphanomyces</taxon>
    </lineage>
</organism>
<evidence type="ECO:0000256" key="4">
    <source>
        <dbReference type="ARBA" id="ARBA00022741"/>
    </source>
</evidence>
<evidence type="ECO:0000313" key="12">
    <source>
        <dbReference type="EMBL" id="KAF0755563.1"/>
    </source>
</evidence>
<dbReference type="EMBL" id="VJMI01010518">
    <property type="protein sequence ID" value="KAF0755563.1"/>
    <property type="molecule type" value="Genomic_DNA"/>
</dbReference>
<dbReference type="GO" id="GO:0000307">
    <property type="term" value="C:cyclin-dependent protein kinase holoenzyme complex"/>
    <property type="evidence" value="ECO:0007669"/>
    <property type="project" value="TreeGrafter"/>
</dbReference>
<keyword evidence="4" id="KW-0547">Nucleotide-binding</keyword>
<evidence type="ECO:0000259" key="11">
    <source>
        <dbReference type="PROSITE" id="PS50011"/>
    </source>
</evidence>
<keyword evidence="2" id="KW-0723">Serine/threonine-protein kinase</keyword>
<keyword evidence="5" id="KW-0418">Kinase</keyword>